<dbReference type="RefSeq" id="WP_013007499.1">
    <property type="nucleotide sequence ID" value="NC_013939.1"/>
</dbReference>
<dbReference type="InterPro" id="IPR051792">
    <property type="entry name" value="GGT_bact"/>
</dbReference>
<name>D3PCC8_DEFDS</name>
<sequence length="506" mass="57332">MKRFFCAVSAGDYHTMQSAINTLEKGGNAFDAAVSSFFTACLAELPLTSPAGGGYLTYFDAKTKDVKYYDFFVNVPSKNTKEKNFYPVNVDFKSAVQTFHVGYASTAVPGNLAGILTVHQEKGCLPLSDCLEYPIKLAEQGFYISPFISYVINDLLAPIFLATEESKKQFVINGTLLNDKTFFKNFEYANFLKTLIKKGVDVFYNGEIADQIESIYNKNGGLLQKSDLMNYSVEHNTPLTISLDGYELHLPFKSSIGGMLLYFSFKFLEKYNHISKNSLSDLVEVIKETSLYRNSFFKEENLDLFINISKEKYIDFINRYLYSKKDLGNTTHFSIVDKDHNAVSCTTSNGEGCGVVISNTGFMMNNMLGEEDLNFFGFFNWPKNKRLFSMMSPTIITKNGEFYLALGSAGSNRIRSAILNTIYNFIIKKLSLDKSINSPRIHFENNIVYYEQGFPREFIKEVEEQYDTVKFDEFNMYFGGVHAAGKDFAASDTRRNGHHKVIKHSS</sequence>
<evidence type="ECO:0000313" key="5">
    <source>
        <dbReference type="EMBL" id="BAI80251.1"/>
    </source>
</evidence>
<dbReference type="EMBL" id="AP011529">
    <property type="protein sequence ID" value="BAI80251.1"/>
    <property type="molecule type" value="Genomic_DNA"/>
</dbReference>
<dbReference type="AlphaFoldDB" id="D3PCC8"/>
<dbReference type="InterPro" id="IPR029055">
    <property type="entry name" value="Ntn_hydrolases_N"/>
</dbReference>
<evidence type="ECO:0000256" key="1">
    <source>
        <dbReference type="ARBA" id="ARBA00009381"/>
    </source>
</evidence>
<dbReference type="Proteomes" id="UP000001520">
    <property type="component" value="Chromosome"/>
</dbReference>
<keyword evidence="4" id="KW-0865">Zymogen</keyword>
<accession>D3PCC8</accession>
<dbReference type="HOGENOM" id="CLU_014813_0_3_0"/>
<dbReference type="PANTHER" id="PTHR43199">
    <property type="entry name" value="GLUTATHIONE HYDROLASE"/>
    <property type="match status" value="1"/>
</dbReference>
<dbReference type="Gene3D" id="3.60.20.40">
    <property type="match status" value="1"/>
</dbReference>
<dbReference type="KEGG" id="ddf:DEFDS_0773"/>
<proteinExistence type="inferred from homology"/>
<evidence type="ECO:0000313" key="6">
    <source>
        <dbReference type="Proteomes" id="UP000001520"/>
    </source>
</evidence>
<evidence type="ECO:0000256" key="3">
    <source>
        <dbReference type="ARBA" id="ARBA00022801"/>
    </source>
</evidence>
<keyword evidence="5" id="KW-0012">Acyltransferase</keyword>
<dbReference type="PRINTS" id="PR01210">
    <property type="entry name" value="GGTRANSPTASE"/>
</dbReference>
<protein>
    <submittedName>
        <fullName evidence="5">Gamma-glutamyltransferase</fullName>
        <ecNumber evidence="5">2.3.2.2</ecNumber>
    </submittedName>
</protein>
<dbReference type="EC" id="2.3.2.2" evidence="5"/>
<dbReference type="GO" id="GO:0016787">
    <property type="term" value="F:hydrolase activity"/>
    <property type="evidence" value="ECO:0007669"/>
    <property type="project" value="UniProtKB-KW"/>
</dbReference>
<comment type="similarity">
    <text evidence="1">Belongs to the gamma-glutamyltransferase family.</text>
</comment>
<dbReference type="InterPro" id="IPR043137">
    <property type="entry name" value="GGT_ssub_C"/>
</dbReference>
<dbReference type="SUPFAM" id="SSF56235">
    <property type="entry name" value="N-terminal nucleophile aminohydrolases (Ntn hydrolases)"/>
    <property type="match status" value="1"/>
</dbReference>
<keyword evidence="2 5" id="KW-0808">Transferase</keyword>
<keyword evidence="6" id="KW-1185">Reference proteome</keyword>
<keyword evidence="3" id="KW-0378">Hydrolase</keyword>
<dbReference type="PANTHER" id="PTHR43199:SF1">
    <property type="entry name" value="GLUTATHIONE HYDROLASE PROENZYME"/>
    <property type="match status" value="1"/>
</dbReference>
<dbReference type="Pfam" id="PF01019">
    <property type="entry name" value="G_glu_transpept"/>
    <property type="match status" value="1"/>
</dbReference>
<dbReference type="MEROPS" id="T03.013"/>
<dbReference type="GO" id="GO:0103068">
    <property type="term" value="F:leukotriene C4 gamma-glutamyl transferase activity"/>
    <property type="evidence" value="ECO:0007669"/>
    <property type="project" value="UniProtKB-EC"/>
</dbReference>
<evidence type="ECO:0000256" key="4">
    <source>
        <dbReference type="ARBA" id="ARBA00023145"/>
    </source>
</evidence>
<gene>
    <name evidence="5" type="primary">ggt</name>
    <name evidence="5" type="ordered locus">DEFDS_0773</name>
</gene>
<evidence type="ECO:0000256" key="2">
    <source>
        <dbReference type="ARBA" id="ARBA00022679"/>
    </source>
</evidence>
<reference evidence="5 6" key="1">
    <citation type="journal article" date="2010" name="DNA Res.">
        <title>Bacterial lifestyle in a deep-sea hydrothermal vent chimney revealed by the genome sequence of the thermophilic bacterium Deferribacter desulfuricans SSM1.</title>
        <authorList>
            <person name="Takaki Y."/>
            <person name="Shimamura S."/>
            <person name="Nakagawa S."/>
            <person name="Fukuhara Y."/>
            <person name="Horikawa H."/>
            <person name="Ankai A."/>
            <person name="Harada T."/>
            <person name="Hosoyama A."/>
            <person name="Oguchi A."/>
            <person name="Fukui S."/>
            <person name="Fujita N."/>
            <person name="Takami H."/>
            <person name="Takai K."/>
        </authorList>
    </citation>
    <scope>NUCLEOTIDE SEQUENCE [LARGE SCALE GENOMIC DNA]</scope>
    <source>
        <strain evidence="6">DSM 14783 / JCM 11476 / NBRC 101012 / SSM1</strain>
    </source>
</reference>
<dbReference type="STRING" id="639282.DEFDS_0773"/>
<organism evidence="5 6">
    <name type="scientific">Deferribacter desulfuricans (strain DSM 14783 / JCM 11476 / NBRC 101012 / SSM1)</name>
    <dbReference type="NCBI Taxonomy" id="639282"/>
    <lineage>
        <taxon>Bacteria</taxon>
        <taxon>Pseudomonadati</taxon>
        <taxon>Deferribacterota</taxon>
        <taxon>Deferribacteres</taxon>
        <taxon>Deferribacterales</taxon>
        <taxon>Deferribacteraceae</taxon>
        <taxon>Deferribacter</taxon>
    </lineage>
</organism>
<dbReference type="eggNOG" id="COG0405">
    <property type="taxonomic scope" value="Bacteria"/>
</dbReference>
<dbReference type="OrthoDB" id="9781342at2"/>